<keyword evidence="1" id="KW-1133">Transmembrane helix</keyword>
<feature type="transmembrane region" description="Helical" evidence="1">
    <location>
        <begin position="5"/>
        <end position="25"/>
    </location>
</feature>
<keyword evidence="1" id="KW-0812">Transmembrane</keyword>
<feature type="transmembrane region" description="Helical" evidence="1">
    <location>
        <begin position="56"/>
        <end position="74"/>
    </location>
</feature>
<evidence type="ECO:0000313" key="2">
    <source>
        <dbReference type="EMBL" id="MDR4126306.1"/>
    </source>
</evidence>
<dbReference type="EMBL" id="JAUZQE010000021">
    <property type="protein sequence ID" value="MDR4126306.1"/>
    <property type="molecule type" value="Genomic_DNA"/>
</dbReference>
<keyword evidence="3" id="KW-1185">Reference proteome</keyword>
<evidence type="ECO:0008006" key="4">
    <source>
        <dbReference type="Google" id="ProtNLM"/>
    </source>
</evidence>
<sequence>MFGSFLMILGANLAIGALGIAFYVATVECVVATADGICPQGAFAVFFDFMGSELSVAFWIVLAVGLALLWRGWVVRRRN</sequence>
<protein>
    <recommendedName>
        <fullName evidence="4">Disulfide bond formation protein DsbB</fullName>
    </recommendedName>
</protein>
<proteinExistence type="predicted"/>
<organism evidence="2 3">
    <name type="scientific">Yanghanlia caeni</name>
    <dbReference type="NCBI Taxonomy" id="3064283"/>
    <lineage>
        <taxon>Bacteria</taxon>
        <taxon>Pseudomonadati</taxon>
        <taxon>Pseudomonadota</taxon>
        <taxon>Betaproteobacteria</taxon>
        <taxon>Burkholderiales</taxon>
        <taxon>Alcaligenaceae</taxon>
        <taxon>Yanghanlia</taxon>
    </lineage>
</organism>
<comment type="caution">
    <text evidence="2">The sequence shown here is derived from an EMBL/GenBank/DDBJ whole genome shotgun (WGS) entry which is preliminary data.</text>
</comment>
<keyword evidence="1" id="KW-0472">Membrane</keyword>
<name>A0ABU1D7J0_9BURK</name>
<gene>
    <name evidence="2" type="ORF">Q8947_09965</name>
</gene>
<reference evidence="2 3" key="1">
    <citation type="submission" date="2023-08" db="EMBL/GenBank/DDBJ databases">
        <title>Alcaligenaceae gen. nov., a novel taxon isolated from the sludge of Yixing Pesticide Factory.</title>
        <authorList>
            <person name="Ruan L."/>
        </authorList>
    </citation>
    <scope>NUCLEOTIDE SEQUENCE [LARGE SCALE GENOMIC DNA]</scope>
    <source>
        <strain evidence="2 3">LG-2</strain>
    </source>
</reference>
<dbReference type="Proteomes" id="UP001232156">
    <property type="component" value="Unassembled WGS sequence"/>
</dbReference>
<dbReference type="RefSeq" id="WP_165279751.1">
    <property type="nucleotide sequence ID" value="NZ_JAUZQE010000021.1"/>
</dbReference>
<evidence type="ECO:0000313" key="3">
    <source>
        <dbReference type="Proteomes" id="UP001232156"/>
    </source>
</evidence>
<evidence type="ECO:0000256" key="1">
    <source>
        <dbReference type="SAM" id="Phobius"/>
    </source>
</evidence>
<accession>A0ABU1D7J0</accession>